<dbReference type="KEGG" id="pchi:PC41400_20675"/>
<dbReference type="InterPro" id="IPR036388">
    <property type="entry name" value="WH-like_DNA-bd_sf"/>
</dbReference>
<evidence type="ECO:0000256" key="4">
    <source>
        <dbReference type="SAM" id="MobiDB-lite"/>
    </source>
</evidence>
<keyword evidence="2" id="KW-0238">DNA-binding</keyword>
<dbReference type="EMBL" id="JAMDMJ010000015">
    <property type="protein sequence ID" value="MCY9596738.1"/>
    <property type="molecule type" value="Genomic_DNA"/>
</dbReference>
<feature type="region of interest" description="Disordered" evidence="4">
    <location>
        <begin position="106"/>
        <end position="126"/>
    </location>
</feature>
<dbReference type="PROSITE" id="PS50987">
    <property type="entry name" value="HTH_ARSR_2"/>
    <property type="match status" value="1"/>
</dbReference>
<dbReference type="NCBIfam" id="NF033788">
    <property type="entry name" value="HTH_metalloreg"/>
    <property type="match status" value="1"/>
</dbReference>
<evidence type="ECO:0000259" key="5">
    <source>
        <dbReference type="PROSITE" id="PS50987"/>
    </source>
</evidence>
<dbReference type="CDD" id="cd00090">
    <property type="entry name" value="HTH_ARSR"/>
    <property type="match status" value="1"/>
</dbReference>
<keyword evidence="9" id="KW-1185">Reference proteome</keyword>
<keyword evidence="1" id="KW-0805">Transcription regulation</keyword>
<dbReference type="PRINTS" id="PR00778">
    <property type="entry name" value="HTHARSR"/>
</dbReference>
<dbReference type="InterPro" id="IPR036390">
    <property type="entry name" value="WH_DNA-bd_sf"/>
</dbReference>
<evidence type="ECO:0000313" key="6">
    <source>
        <dbReference type="EMBL" id="MCY9596738.1"/>
    </source>
</evidence>
<feature type="domain" description="HTH arsR-type" evidence="5">
    <location>
        <begin position="8"/>
        <end position="103"/>
    </location>
</feature>
<evidence type="ECO:0000256" key="1">
    <source>
        <dbReference type="ARBA" id="ARBA00023015"/>
    </source>
</evidence>
<dbReference type="Pfam" id="PF01022">
    <property type="entry name" value="HTH_5"/>
    <property type="match status" value="1"/>
</dbReference>
<sequence>MSGTTEMTTMEYFEQCTNLFRTLGDPARQQIILLLGKHGPMNVKSITEHSHLSRPAISHHLKLLKQAEIVTIRQQGTEKYYALDAGAAMKLMKDLIAAFEKECPPDAAGREEGEGLPCEGGASTGR</sequence>
<evidence type="ECO:0000313" key="8">
    <source>
        <dbReference type="Proteomes" id="UP000288943"/>
    </source>
</evidence>
<dbReference type="Proteomes" id="UP001527202">
    <property type="component" value="Unassembled WGS sequence"/>
</dbReference>
<dbReference type="AlphaFoldDB" id="A0A410X0F4"/>
<protein>
    <submittedName>
        <fullName evidence="6">Metalloregulator ArsR/SmtB family transcription factor</fullName>
    </submittedName>
    <submittedName>
        <fullName evidence="7">Transcriptional regulator</fullName>
    </submittedName>
</protein>
<dbReference type="Proteomes" id="UP000288943">
    <property type="component" value="Chromosome"/>
</dbReference>
<dbReference type="GO" id="GO:0003700">
    <property type="term" value="F:DNA-binding transcription factor activity"/>
    <property type="evidence" value="ECO:0007669"/>
    <property type="project" value="InterPro"/>
</dbReference>
<dbReference type="InterPro" id="IPR051011">
    <property type="entry name" value="Metal_resp_trans_reg"/>
</dbReference>
<proteinExistence type="predicted"/>
<organism evidence="7 8">
    <name type="scientific">Paenibacillus chitinolyticus</name>
    <dbReference type="NCBI Taxonomy" id="79263"/>
    <lineage>
        <taxon>Bacteria</taxon>
        <taxon>Bacillati</taxon>
        <taxon>Bacillota</taxon>
        <taxon>Bacilli</taxon>
        <taxon>Bacillales</taxon>
        <taxon>Paenibacillaceae</taxon>
        <taxon>Paenibacillus</taxon>
    </lineage>
</organism>
<dbReference type="EMBL" id="CP026520">
    <property type="protein sequence ID" value="QAV19941.1"/>
    <property type="molecule type" value="Genomic_DNA"/>
</dbReference>
<name>A0A410X0F4_9BACL</name>
<evidence type="ECO:0000256" key="3">
    <source>
        <dbReference type="ARBA" id="ARBA00023163"/>
    </source>
</evidence>
<dbReference type="GO" id="GO:0003677">
    <property type="term" value="F:DNA binding"/>
    <property type="evidence" value="ECO:0007669"/>
    <property type="project" value="UniProtKB-KW"/>
</dbReference>
<dbReference type="PANTHER" id="PTHR43132:SF6">
    <property type="entry name" value="HTH-TYPE TRANSCRIPTIONAL REPRESSOR CZRA"/>
    <property type="match status" value="1"/>
</dbReference>
<dbReference type="GeneID" id="95377211"/>
<dbReference type="OrthoDB" id="9798835at2"/>
<reference evidence="7 8" key="1">
    <citation type="submission" date="2018-01" db="EMBL/GenBank/DDBJ databases">
        <title>The whole genome sequencing and assembly of Paenibacillus chitinolyticus KCCM 41400 strain.</title>
        <authorList>
            <person name="Kim J.-Y."/>
            <person name="Park M.-K."/>
            <person name="Lee Y.-J."/>
            <person name="Yi H."/>
            <person name="Bahn Y.-S."/>
            <person name="Kim J.F."/>
            <person name="Lee D.-W."/>
        </authorList>
    </citation>
    <scope>NUCLEOTIDE SEQUENCE [LARGE SCALE GENOMIC DNA]</scope>
    <source>
        <strain evidence="7 8">KCCM 41400</strain>
    </source>
</reference>
<dbReference type="InterPro" id="IPR011991">
    <property type="entry name" value="ArsR-like_HTH"/>
</dbReference>
<dbReference type="Gene3D" id="1.10.10.10">
    <property type="entry name" value="Winged helix-like DNA-binding domain superfamily/Winged helix DNA-binding domain"/>
    <property type="match status" value="1"/>
</dbReference>
<dbReference type="PANTHER" id="PTHR43132">
    <property type="entry name" value="ARSENICAL RESISTANCE OPERON REPRESSOR ARSR-RELATED"/>
    <property type="match status" value="1"/>
</dbReference>
<dbReference type="RefSeq" id="WP_042227359.1">
    <property type="nucleotide sequence ID" value="NZ_CP026520.1"/>
</dbReference>
<accession>A0A410X0F4</accession>
<gene>
    <name evidence="6" type="ORF">M5X16_13230</name>
    <name evidence="7" type="ORF">PC41400_20675</name>
</gene>
<evidence type="ECO:0000313" key="7">
    <source>
        <dbReference type="EMBL" id="QAV19941.1"/>
    </source>
</evidence>
<dbReference type="SUPFAM" id="SSF46785">
    <property type="entry name" value="Winged helix' DNA-binding domain"/>
    <property type="match status" value="1"/>
</dbReference>
<evidence type="ECO:0000313" key="9">
    <source>
        <dbReference type="Proteomes" id="UP001527202"/>
    </source>
</evidence>
<dbReference type="SMART" id="SM00418">
    <property type="entry name" value="HTH_ARSR"/>
    <property type="match status" value="1"/>
</dbReference>
<dbReference type="InterPro" id="IPR001845">
    <property type="entry name" value="HTH_ArsR_DNA-bd_dom"/>
</dbReference>
<reference evidence="6 9" key="2">
    <citation type="submission" date="2022-05" db="EMBL/GenBank/DDBJ databases">
        <title>Genome Sequencing of Bee-Associated Microbes.</title>
        <authorList>
            <person name="Dunlap C."/>
        </authorList>
    </citation>
    <scope>NUCLEOTIDE SEQUENCE [LARGE SCALE GENOMIC DNA]</scope>
    <source>
        <strain evidence="6 9">NRRL B-23120</strain>
    </source>
</reference>
<evidence type="ECO:0000256" key="2">
    <source>
        <dbReference type="ARBA" id="ARBA00023125"/>
    </source>
</evidence>
<keyword evidence="3" id="KW-0804">Transcription</keyword>